<feature type="region of interest" description="Disordered" evidence="1">
    <location>
        <begin position="86"/>
        <end position="114"/>
    </location>
</feature>
<dbReference type="OrthoDB" id="5516979at2"/>
<dbReference type="InterPro" id="IPR011989">
    <property type="entry name" value="ARM-like"/>
</dbReference>
<sequence length="545" mass="58697">MDGWETLLVWKFKGPRFDDHGIELRDLAVMVHLRETIVEAAKQVWRQENPDSKRLPDNFEDSIVLKIFEIGKGSAALAIRTPFVEEAPAQPDKQQNLPQVETTRPRPKSNRPNLRKAVAHVALASSEIVGGKVPATDISQGAARHLRHITGSLGPDEAYEVEVPVSASLRHDLPANTNNAVETTKAASLPEDAASGEAQAEPIKLLLQSGDTKTFADYSSKLSQQPLQPSLSSEGVLLHDAEDPVNVVGTITRADIERHDGAIKIDGHAVPIEFTPEQEAKITKALYLHASTQLQVIGRGRYDRRNGTLLRITRVDQCVEVPFTEAQLELAFGQDGQDPSPSIVAPPDAADSRVESSAPAEHQTMAPADEPPSGVAVPPDAADTGSVERPSQVEDHTIGSSREPSPRVVEPQNVPEPGAAEPGTPPEPQPPDLKDLAWEAPCEAMFEHLAQHDPGRLLKMLEDGSLRPGHLTHAAEAAGAITESAIVAPVLLRLLGHKSPLVREGALYGLASHLTEEVMGRIRAVAESDPIEEVQDAARSVLEDG</sequence>
<proteinExistence type="predicted"/>
<dbReference type="EMBL" id="WJIE01000026">
    <property type="protein sequence ID" value="MRG98177.1"/>
    <property type="molecule type" value="Genomic_DNA"/>
</dbReference>
<feature type="region of interest" description="Disordered" evidence="1">
    <location>
        <begin position="332"/>
        <end position="434"/>
    </location>
</feature>
<organism evidence="2 3">
    <name type="scientific">Polyangium spumosum</name>
    <dbReference type="NCBI Taxonomy" id="889282"/>
    <lineage>
        <taxon>Bacteria</taxon>
        <taxon>Pseudomonadati</taxon>
        <taxon>Myxococcota</taxon>
        <taxon>Polyangia</taxon>
        <taxon>Polyangiales</taxon>
        <taxon>Polyangiaceae</taxon>
        <taxon>Polyangium</taxon>
    </lineage>
</organism>
<evidence type="ECO:0000313" key="2">
    <source>
        <dbReference type="EMBL" id="MRG98177.1"/>
    </source>
</evidence>
<dbReference type="SUPFAM" id="SSF48371">
    <property type="entry name" value="ARM repeat"/>
    <property type="match status" value="1"/>
</dbReference>
<feature type="compositionally biased region" description="Polar residues" evidence="1">
    <location>
        <begin position="92"/>
        <end position="102"/>
    </location>
</feature>
<comment type="caution">
    <text evidence="2">The sequence shown here is derived from an EMBL/GenBank/DDBJ whole genome shotgun (WGS) entry which is preliminary data.</text>
</comment>
<dbReference type="Gene3D" id="1.25.10.10">
    <property type="entry name" value="Leucine-rich Repeat Variant"/>
    <property type="match status" value="1"/>
</dbReference>
<evidence type="ECO:0000313" key="3">
    <source>
        <dbReference type="Proteomes" id="UP000440224"/>
    </source>
</evidence>
<evidence type="ECO:0008006" key="4">
    <source>
        <dbReference type="Google" id="ProtNLM"/>
    </source>
</evidence>
<reference evidence="2 3" key="1">
    <citation type="submission" date="2019-10" db="EMBL/GenBank/DDBJ databases">
        <title>A soil myxobacterium in the family Polyangiaceae.</title>
        <authorList>
            <person name="Li Y."/>
            <person name="Wang J."/>
        </authorList>
    </citation>
    <scope>NUCLEOTIDE SEQUENCE [LARGE SCALE GENOMIC DNA]</scope>
    <source>
        <strain evidence="2 3">DSM 14734</strain>
    </source>
</reference>
<protein>
    <recommendedName>
        <fullName evidence="4">HEAT repeat domain-containing protein</fullName>
    </recommendedName>
</protein>
<name>A0A6N7Q3A7_9BACT</name>
<keyword evidence="3" id="KW-1185">Reference proteome</keyword>
<feature type="compositionally biased region" description="Basic residues" evidence="1">
    <location>
        <begin position="105"/>
        <end position="114"/>
    </location>
</feature>
<dbReference type="InterPro" id="IPR016024">
    <property type="entry name" value="ARM-type_fold"/>
</dbReference>
<evidence type="ECO:0000256" key="1">
    <source>
        <dbReference type="SAM" id="MobiDB-lite"/>
    </source>
</evidence>
<dbReference type="Proteomes" id="UP000440224">
    <property type="component" value="Unassembled WGS sequence"/>
</dbReference>
<gene>
    <name evidence="2" type="ORF">GF068_40640</name>
</gene>
<dbReference type="RefSeq" id="WP_153824950.1">
    <property type="nucleotide sequence ID" value="NZ_WJIE01000026.1"/>
</dbReference>
<dbReference type="AlphaFoldDB" id="A0A6N7Q3A7"/>
<accession>A0A6N7Q3A7</accession>